<dbReference type="EMBL" id="CP069109">
    <property type="protein sequence ID" value="QSS58115.1"/>
    <property type="molecule type" value="Genomic_DNA"/>
</dbReference>
<sequence>MEVHLQWQIPQLAVIKNRGAFGDPATKLGIDQHTIPPEKDNSIRVEPPTTERPIYARATSSSIYLHVSSKGIVNMKSALILSTCSMCTLILSAPTAAGDLSTLTIRAETPQQATDRLLFSSTMAQFTAARNAKDPPSLNWESDGCSHSPDKPGFNFLPSCYRHDFGYRNYKAQDRFTRDNKKKIDRLFRSDLYDECAKEEDDLRKTECTEIA</sequence>
<protein>
    <submittedName>
        <fullName evidence="1">Phospholipase A2 group XIII</fullName>
    </submittedName>
</protein>
<dbReference type="Pfam" id="PF09056">
    <property type="entry name" value="Phospholip_A2_3"/>
    <property type="match status" value="1"/>
</dbReference>
<dbReference type="InterPro" id="IPR015141">
    <property type="entry name" value="PLipase_A2_prok/fun"/>
</dbReference>
<dbReference type="OrthoDB" id="5120271at2759"/>
<dbReference type="GO" id="GO:0050482">
    <property type="term" value="P:arachidonate secretion"/>
    <property type="evidence" value="ECO:0007669"/>
    <property type="project" value="InterPro"/>
</dbReference>
<gene>
    <name evidence="1" type="ORF">I7I51_07537</name>
</gene>
<evidence type="ECO:0000313" key="1">
    <source>
        <dbReference type="EMBL" id="QSS58115.1"/>
    </source>
</evidence>
<dbReference type="AlphaFoldDB" id="A0A8A1LY18"/>
<accession>A0A8A1LY18</accession>
<evidence type="ECO:0000313" key="2">
    <source>
        <dbReference type="Proteomes" id="UP000663671"/>
    </source>
</evidence>
<organism evidence="1 2">
    <name type="scientific">Ajellomyces capsulatus</name>
    <name type="common">Darling's disease fungus</name>
    <name type="synonym">Histoplasma capsulatum</name>
    <dbReference type="NCBI Taxonomy" id="5037"/>
    <lineage>
        <taxon>Eukaryota</taxon>
        <taxon>Fungi</taxon>
        <taxon>Dikarya</taxon>
        <taxon>Ascomycota</taxon>
        <taxon>Pezizomycotina</taxon>
        <taxon>Eurotiomycetes</taxon>
        <taxon>Eurotiomycetidae</taxon>
        <taxon>Onygenales</taxon>
        <taxon>Ajellomycetaceae</taxon>
        <taxon>Histoplasma</taxon>
    </lineage>
</organism>
<dbReference type="InterPro" id="IPR036444">
    <property type="entry name" value="PLipase_A2_dom_sf"/>
</dbReference>
<dbReference type="Gene3D" id="1.20.90.10">
    <property type="entry name" value="Phospholipase A2 domain"/>
    <property type="match status" value="1"/>
</dbReference>
<dbReference type="GO" id="GO:0004623">
    <property type="term" value="F:phospholipase A2 activity"/>
    <property type="evidence" value="ECO:0007669"/>
    <property type="project" value="InterPro"/>
</dbReference>
<dbReference type="VEuPathDB" id="FungiDB:I7I51_07537"/>
<reference evidence="1" key="1">
    <citation type="submission" date="2021-01" db="EMBL/GenBank/DDBJ databases">
        <title>Chromosome-level genome assembly of a human fungal pathogen reveals clustering of transcriptionally co-regulated genes.</title>
        <authorList>
            <person name="Voorhies M."/>
            <person name="Cohen S."/>
            <person name="Shea T.P."/>
            <person name="Petrus S."/>
            <person name="Munoz J.F."/>
            <person name="Poplawski S."/>
            <person name="Goldman W.E."/>
            <person name="Michael T."/>
            <person name="Cuomo C.A."/>
            <person name="Sil A."/>
            <person name="Beyhan S."/>
        </authorList>
    </citation>
    <scope>NUCLEOTIDE SEQUENCE</scope>
    <source>
        <strain evidence="1">WU24</strain>
    </source>
</reference>
<name>A0A8A1LY18_AJECA</name>
<dbReference type="SUPFAM" id="SSF48619">
    <property type="entry name" value="Phospholipase A2, PLA2"/>
    <property type="match status" value="1"/>
</dbReference>
<feature type="non-terminal residue" evidence="1">
    <location>
        <position position="212"/>
    </location>
</feature>
<dbReference type="Proteomes" id="UP000663671">
    <property type="component" value="Chromosome 2"/>
</dbReference>
<proteinExistence type="predicted"/>
<dbReference type="GO" id="GO:0006644">
    <property type="term" value="P:phospholipid metabolic process"/>
    <property type="evidence" value="ECO:0007669"/>
    <property type="project" value="InterPro"/>
</dbReference>